<dbReference type="InterPro" id="IPR050539">
    <property type="entry name" value="ThrE_Dicarb/AminoAcid_Exp"/>
</dbReference>
<comment type="similarity">
    <text evidence="6">Belongs to the ThrE exporter (TC 2.A.79) family.</text>
</comment>
<evidence type="ECO:0000256" key="4">
    <source>
        <dbReference type="ARBA" id="ARBA00022989"/>
    </source>
</evidence>
<evidence type="ECO:0000256" key="1">
    <source>
        <dbReference type="ARBA" id="ARBA00004651"/>
    </source>
</evidence>
<comment type="caution">
    <text evidence="9">The sequence shown here is derived from an EMBL/GenBank/DDBJ whole genome shotgun (WGS) entry which is preliminary data.</text>
</comment>
<dbReference type="EMBL" id="JADYTN010000002">
    <property type="protein sequence ID" value="MCF2562775.1"/>
    <property type="molecule type" value="Genomic_DNA"/>
</dbReference>
<feature type="transmembrane region" description="Helical" evidence="7">
    <location>
        <begin position="119"/>
        <end position="135"/>
    </location>
</feature>
<accession>A0ABS9CD61</accession>
<gene>
    <name evidence="9" type="ORF">I6E12_01405</name>
</gene>
<feature type="transmembrane region" description="Helical" evidence="7">
    <location>
        <begin position="171"/>
        <end position="192"/>
    </location>
</feature>
<feature type="transmembrane region" description="Helical" evidence="7">
    <location>
        <begin position="141"/>
        <end position="159"/>
    </location>
</feature>
<evidence type="ECO:0000256" key="5">
    <source>
        <dbReference type="ARBA" id="ARBA00023136"/>
    </source>
</evidence>
<keyword evidence="2" id="KW-1003">Cell membrane</keyword>
<proteinExistence type="inferred from homology"/>
<dbReference type="Pfam" id="PF06738">
    <property type="entry name" value="ThrE"/>
    <property type="match status" value="1"/>
</dbReference>
<dbReference type="PANTHER" id="PTHR34390:SF2">
    <property type="entry name" value="SUCCINATE TRANSPORTER SUBUNIT YJJP-RELATED"/>
    <property type="match status" value="1"/>
</dbReference>
<evidence type="ECO:0000256" key="7">
    <source>
        <dbReference type="SAM" id="Phobius"/>
    </source>
</evidence>
<keyword evidence="3 7" id="KW-0812">Transmembrane</keyword>
<evidence type="ECO:0000256" key="3">
    <source>
        <dbReference type="ARBA" id="ARBA00022692"/>
    </source>
</evidence>
<protein>
    <submittedName>
        <fullName evidence="9">Threonine/serine exporter family protein</fullName>
    </submittedName>
</protein>
<reference evidence="9 10" key="1">
    <citation type="submission" date="2020-12" db="EMBL/GenBank/DDBJ databases">
        <title>Whole genome sequences of gut porcine anaerobes.</title>
        <authorList>
            <person name="Kubasova T."/>
            <person name="Jahodarova E."/>
            <person name="Rychlik I."/>
        </authorList>
    </citation>
    <scope>NUCLEOTIDE SEQUENCE [LARGE SCALE GENOMIC DNA]</scope>
    <source>
        <strain evidence="9 10">An925</strain>
    </source>
</reference>
<name>A0ABS9CD61_9BACT</name>
<feature type="domain" description="Threonine/serine exporter-like N-terminal" evidence="8">
    <location>
        <begin position="15"/>
        <end position="254"/>
    </location>
</feature>
<dbReference type="PANTHER" id="PTHR34390">
    <property type="entry name" value="UPF0442 PROTEIN YJJB-RELATED"/>
    <property type="match status" value="1"/>
</dbReference>
<sequence>MTTTNLNSSKETAHFLATYAATMLAAGGSSARCEKTVHRIAEAYGTTAEITILPHTVMATVWDKDHSQSFSVGEKLPVTGLNFYVISRLSRLSWDIRDNGITLEDAKNEFRSIMKKPRLNPWLVTLLTGLANASFCRLFEGDWRAMLIVFIATVNGFWIKNALHKEWKWDMRLAVLCAACCSSVIACAGFMFHCTDTPDIALGTSVLYLVPGIPYINSVSDLIHGHLLCCISRFIEASVLTACLGIGLSVGILLMNIQYF</sequence>
<evidence type="ECO:0000313" key="9">
    <source>
        <dbReference type="EMBL" id="MCF2562775.1"/>
    </source>
</evidence>
<feature type="transmembrane region" description="Helical" evidence="7">
    <location>
        <begin position="237"/>
        <end position="257"/>
    </location>
</feature>
<evidence type="ECO:0000313" key="10">
    <source>
        <dbReference type="Proteomes" id="UP001200470"/>
    </source>
</evidence>
<evidence type="ECO:0000256" key="6">
    <source>
        <dbReference type="ARBA" id="ARBA00034125"/>
    </source>
</evidence>
<dbReference type="RefSeq" id="WP_301637347.1">
    <property type="nucleotide sequence ID" value="NZ_JADYTN010000002.1"/>
</dbReference>
<evidence type="ECO:0000256" key="2">
    <source>
        <dbReference type="ARBA" id="ARBA00022475"/>
    </source>
</evidence>
<keyword evidence="5 7" id="KW-0472">Membrane</keyword>
<dbReference type="InterPro" id="IPR010619">
    <property type="entry name" value="ThrE-like_N"/>
</dbReference>
<organism evidence="9 10">
    <name type="scientific">Xylanibacter brevis</name>
    <dbReference type="NCBI Taxonomy" id="83231"/>
    <lineage>
        <taxon>Bacteria</taxon>
        <taxon>Pseudomonadati</taxon>
        <taxon>Bacteroidota</taxon>
        <taxon>Bacteroidia</taxon>
        <taxon>Bacteroidales</taxon>
        <taxon>Prevotellaceae</taxon>
        <taxon>Xylanibacter</taxon>
    </lineage>
</organism>
<keyword evidence="4 7" id="KW-1133">Transmembrane helix</keyword>
<evidence type="ECO:0000259" key="8">
    <source>
        <dbReference type="Pfam" id="PF06738"/>
    </source>
</evidence>
<keyword evidence="10" id="KW-1185">Reference proteome</keyword>
<comment type="subcellular location">
    <subcellularLocation>
        <location evidence="1">Cell membrane</location>
        <topology evidence="1">Multi-pass membrane protein</topology>
    </subcellularLocation>
</comment>
<dbReference type="Proteomes" id="UP001200470">
    <property type="component" value="Unassembled WGS sequence"/>
</dbReference>